<dbReference type="GO" id="GO:0015833">
    <property type="term" value="P:peptide transport"/>
    <property type="evidence" value="ECO:0007669"/>
    <property type="project" value="TreeGrafter"/>
</dbReference>
<dbReference type="Pfam" id="PF00496">
    <property type="entry name" value="SBP_bac_5"/>
    <property type="match status" value="1"/>
</dbReference>
<dbReference type="RefSeq" id="WP_076517815.1">
    <property type="nucleotide sequence ID" value="NZ_FTOH01000012.1"/>
</dbReference>
<dbReference type="Proteomes" id="UP000185639">
    <property type="component" value="Unassembled WGS sequence"/>
</dbReference>
<dbReference type="EMBL" id="FTOH01000012">
    <property type="protein sequence ID" value="SIT16454.1"/>
    <property type="molecule type" value="Genomic_DNA"/>
</dbReference>
<evidence type="ECO:0000256" key="1">
    <source>
        <dbReference type="SAM" id="MobiDB-lite"/>
    </source>
</evidence>
<reference evidence="5" key="1">
    <citation type="submission" date="2017-01" db="EMBL/GenBank/DDBJ databases">
        <authorList>
            <person name="Varghese N."/>
            <person name="Submissions S."/>
        </authorList>
    </citation>
    <scope>NUCLEOTIDE SEQUENCE [LARGE SCALE GENOMIC DNA]</scope>
    <source>
        <strain evidence="5">DSM 24913</strain>
    </source>
</reference>
<organism evidence="4 5">
    <name type="scientific">Thalassolituus maritimus</name>
    <dbReference type="NCBI Taxonomy" id="484498"/>
    <lineage>
        <taxon>Bacteria</taxon>
        <taxon>Pseudomonadati</taxon>
        <taxon>Pseudomonadota</taxon>
        <taxon>Gammaproteobacteria</taxon>
        <taxon>Oceanospirillales</taxon>
        <taxon>Oceanospirillaceae</taxon>
        <taxon>Thalassolituus</taxon>
    </lineage>
</organism>
<dbReference type="Gene3D" id="3.40.190.10">
    <property type="entry name" value="Periplasmic binding protein-like II"/>
    <property type="match status" value="1"/>
</dbReference>
<evidence type="ECO:0000313" key="5">
    <source>
        <dbReference type="Proteomes" id="UP000185639"/>
    </source>
</evidence>
<keyword evidence="5" id="KW-1185">Reference proteome</keyword>
<gene>
    <name evidence="4" type="ORF">SAMN05421686_11296</name>
</gene>
<keyword evidence="2" id="KW-0732">Signal</keyword>
<dbReference type="InterPro" id="IPR039424">
    <property type="entry name" value="SBP_5"/>
</dbReference>
<feature type="region of interest" description="Disordered" evidence="1">
    <location>
        <begin position="453"/>
        <end position="479"/>
    </location>
</feature>
<evidence type="ECO:0000259" key="3">
    <source>
        <dbReference type="Pfam" id="PF00496"/>
    </source>
</evidence>
<name>A0A1N7Q0P8_9GAMM</name>
<dbReference type="GO" id="GO:1904680">
    <property type="term" value="F:peptide transmembrane transporter activity"/>
    <property type="evidence" value="ECO:0007669"/>
    <property type="project" value="TreeGrafter"/>
</dbReference>
<accession>A0A1N7Q0P8</accession>
<dbReference type="PANTHER" id="PTHR30290">
    <property type="entry name" value="PERIPLASMIC BINDING COMPONENT OF ABC TRANSPORTER"/>
    <property type="match status" value="1"/>
</dbReference>
<evidence type="ECO:0000313" key="4">
    <source>
        <dbReference type="EMBL" id="SIT16454.1"/>
    </source>
</evidence>
<dbReference type="SUPFAM" id="SSF53850">
    <property type="entry name" value="Periplasmic binding protein-like II"/>
    <property type="match status" value="1"/>
</dbReference>
<dbReference type="STRING" id="484498.SAMN05421686_11296"/>
<feature type="signal peptide" evidence="2">
    <location>
        <begin position="1"/>
        <end position="21"/>
    </location>
</feature>
<feature type="chain" id="PRO_5009943908" evidence="2">
    <location>
        <begin position="22"/>
        <end position="479"/>
    </location>
</feature>
<sequence length="479" mass="52985">MLFAKPCLAALALWLTLSASASLALDVFIEDAQTLPELPVVDVIESESAVKIAGAFTTLTATLPKNWKRLPSTPSDDLLDDLYVPLAGKPGADGLRPPLLAASWRDEPESHKIIFRIHPEATWSDGIPVTTKDAIYTLFYLSELTSGTPYQRQLINQSLTGITQYDAEHFALHYSQKYDRAPEALFGLRIMPGHAAGMAADARPPVNGPYLPADLNGTTMSLERNPDWWGDNIPALSDRFRIRRIVFHKGSAERFDQFIQGQVDCISTTSKSDSADDWLKTLLEIKNITHIVSEAANPLSVLLITSGSLDQDRFTLLKEQVFSAVDGEKSEGLVADVIFSPAPTLNWASQAGYSEVPPRIFKSRIRTGFYEAAIIALPQSKIANHAEVLRYLSSNDSNLHIAALYDIPYYQYACWPWVTLPQPGEGKGNILSPTDIYTGGYIGLDRRQRARVLGRPDRDNDEEPTVVRYPATNNTTQPE</sequence>
<proteinExistence type="predicted"/>
<protein>
    <submittedName>
        <fullName evidence="4">Extracellular solute-binding protein, family 5 Middle</fullName>
    </submittedName>
</protein>
<dbReference type="InterPro" id="IPR000914">
    <property type="entry name" value="SBP_5_dom"/>
</dbReference>
<dbReference type="AlphaFoldDB" id="A0A1N7Q0P8"/>
<evidence type="ECO:0000256" key="2">
    <source>
        <dbReference type="SAM" id="SignalP"/>
    </source>
</evidence>
<feature type="domain" description="Solute-binding protein family 5" evidence="3">
    <location>
        <begin position="98"/>
        <end position="276"/>
    </location>
</feature>
<dbReference type="OrthoDB" id="9803988at2"/>